<sequence length="510" mass="55956">MVGWLGPAAVALLALGLRVWHLGRPNLLVFDETYYAKDAYSLLQHGYVQDFVSDANEKIVDGVLTGLTNGQPAYIAHPDGGKWLIAVGEAIFGMNSFGWRISAAVVGALTVLVLARLVLRLTGSVWVGCLAGLLLCLDGLHFVMSRTALLDVFLTFWVVAGVACLVADRDAVRERLGTYVRWRPWQLAAGVCFGMAVGTKWSGLYVLAAFGVVVVVWEVLARRTYARMHAAHGASDADVSTVPRFGWVRTTLATGLPAFGYLVLVALVVYLLTWTGFLLHQEAYAVRYGLGDPSWGSYVSSPTPGFLGGVLDAFRSLWHFHVMVFDFHTGSYLAGKTHPYASNPAGWLLLERPVAFDAQFKLPATACGAPEGSTCIREVTALGNPAVWWPAAVAVVAAVVAWIRTRDGRWAVPVVGVAAGWLPWFGSTDRPIFSFYAVLVVPFMIVALCLLVDEARHWADTAQRRYAVGLGVGLLVVAVVACFWYFLPIWTDRTIPYDAWLDRMWFRRWI</sequence>
<name>A0A0U4AUI5_9ACTN</name>
<dbReference type="Proteomes" id="UP000067689">
    <property type="component" value="Chromosome"/>
</dbReference>
<comment type="function">
    <text evidence="10">Protein O-mannosyltransferase that catalyzes the transfer of a single mannose residue from a polyprenol phospho-mannosyl lipidic donor to the hydroxyl group of selected serine and threonine residues in acceptor proteins.</text>
</comment>
<feature type="domain" description="Protein O-mannosyl-transferase C-terminal four TM" evidence="12">
    <location>
        <begin position="314"/>
        <end position="509"/>
    </location>
</feature>
<keyword evidence="5 10" id="KW-0808">Transferase</keyword>
<dbReference type="AlphaFoldDB" id="A0A0U4AUI5"/>
<keyword evidence="6 10" id="KW-0812">Transmembrane</keyword>
<feature type="transmembrane region" description="Helical" evidence="10">
    <location>
        <begin position="465"/>
        <end position="487"/>
    </location>
</feature>
<dbReference type="PANTHER" id="PTHR10050:SF46">
    <property type="entry name" value="PROTEIN O-MANNOSYL-TRANSFERASE 2"/>
    <property type="match status" value="1"/>
</dbReference>
<feature type="transmembrane region" description="Helical" evidence="10">
    <location>
        <begin position="149"/>
        <end position="167"/>
    </location>
</feature>
<dbReference type="KEGG" id="aer:AERYTH_04710"/>
<proteinExistence type="inferred from homology"/>
<evidence type="ECO:0000256" key="8">
    <source>
        <dbReference type="ARBA" id="ARBA00023136"/>
    </source>
</evidence>
<evidence type="ECO:0000313" key="14">
    <source>
        <dbReference type="Proteomes" id="UP000067689"/>
    </source>
</evidence>
<evidence type="ECO:0000256" key="9">
    <source>
        <dbReference type="ARBA" id="ARBA00093617"/>
    </source>
</evidence>
<keyword evidence="10" id="KW-1003">Cell membrane</keyword>
<gene>
    <name evidence="13" type="ORF">AERYTH_04710</name>
</gene>
<feature type="transmembrane region" description="Helical" evidence="10">
    <location>
        <begin position="386"/>
        <end position="403"/>
    </location>
</feature>
<comment type="subcellular location">
    <subcellularLocation>
        <location evidence="10">Cell membrane</location>
    </subcellularLocation>
    <subcellularLocation>
        <location evidence="1">Endomembrane system</location>
        <topology evidence="1">Multi-pass membrane protein</topology>
    </subcellularLocation>
</comment>
<comment type="similarity">
    <text evidence="3 10">Belongs to the glycosyltransferase 39 family.</text>
</comment>
<keyword evidence="8 10" id="KW-0472">Membrane</keyword>
<feature type="transmembrane region" description="Helical" evidence="10">
    <location>
        <begin position="97"/>
        <end position="118"/>
    </location>
</feature>
<evidence type="ECO:0000313" key="13">
    <source>
        <dbReference type="EMBL" id="ALX04048.1"/>
    </source>
</evidence>
<dbReference type="InterPro" id="IPR032421">
    <property type="entry name" value="PMT_4TMC"/>
</dbReference>
<dbReference type="PATRIC" id="fig|2041.4.peg.979"/>
<evidence type="ECO:0000259" key="12">
    <source>
        <dbReference type="Pfam" id="PF16192"/>
    </source>
</evidence>
<dbReference type="GO" id="GO:0012505">
    <property type="term" value="C:endomembrane system"/>
    <property type="evidence" value="ECO:0007669"/>
    <property type="project" value="UniProtKB-SubCell"/>
</dbReference>
<reference evidence="13 14" key="1">
    <citation type="journal article" date="1991" name="Int. J. Syst. Bacteriol.">
        <title>Description of the erythromycin-producing bacterium Arthrobacter sp. strain NRRL B-3381 as Aeromicrobium erythreum gen. nov., sp. nov.</title>
        <authorList>
            <person name="Miller E.S."/>
            <person name="Woese C.R."/>
            <person name="Brenner S."/>
        </authorList>
    </citation>
    <scope>NUCLEOTIDE SEQUENCE [LARGE SCALE GENOMIC DNA]</scope>
    <source>
        <strain evidence="13 14">AR18</strain>
    </source>
</reference>
<dbReference type="Pfam" id="PF02366">
    <property type="entry name" value="PMT"/>
    <property type="match status" value="1"/>
</dbReference>
<evidence type="ECO:0000256" key="7">
    <source>
        <dbReference type="ARBA" id="ARBA00022989"/>
    </source>
</evidence>
<feature type="transmembrane region" description="Helical" evidence="10">
    <location>
        <begin position="125"/>
        <end position="143"/>
    </location>
</feature>
<feature type="transmembrane region" description="Helical" evidence="10">
    <location>
        <begin position="259"/>
        <end position="279"/>
    </location>
</feature>
<evidence type="ECO:0000256" key="1">
    <source>
        <dbReference type="ARBA" id="ARBA00004127"/>
    </source>
</evidence>
<feature type="transmembrane region" description="Helical" evidence="10">
    <location>
        <begin position="410"/>
        <end position="426"/>
    </location>
</feature>
<dbReference type="STRING" id="2041.AERYTH_04710"/>
<dbReference type="InterPro" id="IPR003342">
    <property type="entry name" value="ArnT-like_N"/>
</dbReference>
<dbReference type="EC" id="2.4.1.-" evidence="10"/>
<feature type="transmembrane region" description="Helical" evidence="10">
    <location>
        <begin position="203"/>
        <end position="220"/>
    </location>
</feature>
<dbReference type="EMBL" id="CP011502">
    <property type="protein sequence ID" value="ALX04048.1"/>
    <property type="molecule type" value="Genomic_DNA"/>
</dbReference>
<keyword evidence="14" id="KW-1185">Reference proteome</keyword>
<dbReference type="PANTHER" id="PTHR10050">
    <property type="entry name" value="DOLICHYL-PHOSPHATE-MANNOSE--PROTEIN MANNOSYLTRANSFERASE"/>
    <property type="match status" value="1"/>
</dbReference>
<dbReference type="InterPro" id="IPR027005">
    <property type="entry name" value="PMT-like"/>
</dbReference>
<protein>
    <recommendedName>
        <fullName evidence="9 10">Polyprenol-phosphate-mannose--protein mannosyltransferase</fullName>
        <ecNumber evidence="10">2.4.1.-</ecNumber>
    </recommendedName>
</protein>
<dbReference type="GO" id="GO:0005886">
    <property type="term" value="C:plasma membrane"/>
    <property type="evidence" value="ECO:0007669"/>
    <property type="project" value="UniProtKB-SubCell"/>
</dbReference>
<keyword evidence="7 10" id="KW-1133">Transmembrane helix</keyword>
<evidence type="ECO:0000256" key="2">
    <source>
        <dbReference type="ARBA" id="ARBA00004922"/>
    </source>
</evidence>
<evidence type="ECO:0000256" key="4">
    <source>
        <dbReference type="ARBA" id="ARBA00022676"/>
    </source>
</evidence>
<evidence type="ECO:0000256" key="6">
    <source>
        <dbReference type="ARBA" id="ARBA00022692"/>
    </source>
</evidence>
<organism evidence="13 14">
    <name type="scientific">Aeromicrobium erythreum</name>
    <dbReference type="NCBI Taxonomy" id="2041"/>
    <lineage>
        <taxon>Bacteria</taxon>
        <taxon>Bacillati</taxon>
        <taxon>Actinomycetota</taxon>
        <taxon>Actinomycetes</taxon>
        <taxon>Propionibacteriales</taxon>
        <taxon>Nocardioidaceae</taxon>
        <taxon>Aeromicrobium</taxon>
    </lineage>
</organism>
<evidence type="ECO:0000256" key="5">
    <source>
        <dbReference type="ARBA" id="ARBA00022679"/>
    </source>
</evidence>
<feature type="transmembrane region" description="Helical" evidence="10">
    <location>
        <begin position="179"/>
        <end position="197"/>
    </location>
</feature>
<dbReference type="GO" id="GO:0004169">
    <property type="term" value="F:dolichyl-phosphate-mannose-protein mannosyltransferase activity"/>
    <property type="evidence" value="ECO:0007669"/>
    <property type="project" value="UniProtKB-UniRule"/>
</dbReference>
<comment type="pathway">
    <text evidence="2 10">Protein modification; protein glycosylation.</text>
</comment>
<feature type="domain" description="ArnT-like N-terminal" evidence="11">
    <location>
        <begin position="10"/>
        <end position="223"/>
    </location>
</feature>
<evidence type="ECO:0000256" key="3">
    <source>
        <dbReference type="ARBA" id="ARBA00007222"/>
    </source>
</evidence>
<dbReference type="Pfam" id="PF16192">
    <property type="entry name" value="PMT_4TMC"/>
    <property type="match status" value="1"/>
</dbReference>
<accession>A0A0U4AUI5</accession>
<evidence type="ECO:0000259" key="11">
    <source>
        <dbReference type="Pfam" id="PF02366"/>
    </source>
</evidence>
<feature type="transmembrane region" description="Helical" evidence="10">
    <location>
        <begin position="432"/>
        <end position="453"/>
    </location>
</feature>
<keyword evidence="4 10" id="KW-0328">Glycosyltransferase</keyword>
<evidence type="ECO:0000256" key="10">
    <source>
        <dbReference type="RuleBase" id="RU367007"/>
    </source>
</evidence>
<dbReference type="UniPathway" id="UPA00378"/>